<evidence type="ECO:0000256" key="3">
    <source>
        <dbReference type="ARBA" id="ARBA00022917"/>
    </source>
</evidence>
<keyword evidence="3" id="KW-0648">Protein biosynthesis</keyword>
<dbReference type="STRING" id="890420.SAMN05216226_10236"/>
<reference evidence="6 7" key="1">
    <citation type="submission" date="2016-10" db="EMBL/GenBank/DDBJ databases">
        <authorList>
            <person name="de Groot N.N."/>
        </authorList>
    </citation>
    <scope>NUCLEOTIDE SEQUENCE [LARGE SCALE GENOMIC DNA]</scope>
    <source>
        <strain evidence="6 7">IBRC-M10015</strain>
    </source>
</reference>
<evidence type="ECO:0000313" key="6">
    <source>
        <dbReference type="EMBL" id="SDJ30151.1"/>
    </source>
</evidence>
<feature type="domain" description="Translation initiation factor IF2/IF5" evidence="5">
    <location>
        <begin position="21"/>
        <end position="129"/>
    </location>
</feature>
<dbReference type="AlphaFoldDB" id="A0A1G8SLS4"/>
<feature type="compositionally biased region" description="Basic and acidic residues" evidence="4">
    <location>
        <begin position="1"/>
        <end position="12"/>
    </location>
</feature>
<dbReference type="InterPro" id="IPR016189">
    <property type="entry name" value="Transl_init_fac_IF2/IF5_N"/>
</dbReference>
<evidence type="ECO:0000256" key="1">
    <source>
        <dbReference type="ARBA" id="ARBA00010397"/>
    </source>
</evidence>
<keyword evidence="7" id="KW-1185">Reference proteome</keyword>
<comment type="similarity">
    <text evidence="1">Belongs to the eIF-2-beta/eIF-5 family.</text>
</comment>
<dbReference type="OrthoDB" id="38099at2157"/>
<protein>
    <submittedName>
        <fullName evidence="6">Translation initiation factor 2 subunit beta (AeIF-2b)</fullName>
    </submittedName>
</protein>
<dbReference type="GO" id="GO:0003743">
    <property type="term" value="F:translation initiation factor activity"/>
    <property type="evidence" value="ECO:0007669"/>
    <property type="project" value="UniProtKB-KW"/>
</dbReference>
<dbReference type="InterPro" id="IPR002735">
    <property type="entry name" value="Transl_init_fac_IF2/IF5_dom"/>
</dbReference>
<dbReference type="SMART" id="SM00653">
    <property type="entry name" value="eIF2B_5"/>
    <property type="match status" value="1"/>
</dbReference>
<dbReference type="NCBIfam" id="NF003067">
    <property type="entry name" value="PRK03988.1"/>
    <property type="match status" value="1"/>
</dbReference>
<accession>A0A1G8SLS4</accession>
<feature type="region of interest" description="Disordered" evidence="4">
    <location>
        <begin position="1"/>
        <end position="31"/>
    </location>
</feature>
<dbReference type="PANTHER" id="PTHR23001:SF3">
    <property type="entry name" value="EUKARYOTIC TRANSLATION INITIATION FACTOR 2 SUBUNIT 2"/>
    <property type="match status" value="1"/>
</dbReference>
<name>A0A1G8SLS4_9EURY</name>
<dbReference type="Proteomes" id="UP000198856">
    <property type="component" value="Unassembled WGS sequence"/>
</dbReference>
<dbReference type="InterPro" id="IPR045196">
    <property type="entry name" value="IF2/IF5"/>
</dbReference>
<evidence type="ECO:0000259" key="5">
    <source>
        <dbReference type="SMART" id="SM00653"/>
    </source>
</evidence>
<evidence type="ECO:0000256" key="4">
    <source>
        <dbReference type="SAM" id="MobiDB-lite"/>
    </source>
</evidence>
<dbReference type="Gene3D" id="3.30.30.170">
    <property type="match status" value="1"/>
</dbReference>
<dbReference type="Pfam" id="PF01873">
    <property type="entry name" value="eIF-5_eIF-2B"/>
    <property type="match status" value="1"/>
</dbReference>
<proteinExistence type="inferred from homology"/>
<evidence type="ECO:0000256" key="2">
    <source>
        <dbReference type="ARBA" id="ARBA00022540"/>
    </source>
</evidence>
<keyword evidence="2 6" id="KW-0396">Initiation factor</keyword>
<dbReference type="EMBL" id="FNFC01000002">
    <property type="protein sequence ID" value="SDJ30151.1"/>
    <property type="molecule type" value="Genomic_DNA"/>
</dbReference>
<dbReference type="InterPro" id="IPR016190">
    <property type="entry name" value="Transl_init_fac_IF2/IF5_Zn-bd"/>
</dbReference>
<dbReference type="SUPFAM" id="SSF75689">
    <property type="entry name" value="Zinc-binding domain of translation initiation factor 2 beta"/>
    <property type="match status" value="1"/>
</dbReference>
<dbReference type="PANTHER" id="PTHR23001">
    <property type="entry name" value="EUKARYOTIC TRANSLATION INITIATION FACTOR"/>
    <property type="match status" value="1"/>
</dbReference>
<dbReference type="RefSeq" id="WP_092698929.1">
    <property type="nucleotide sequence ID" value="NZ_FNFC01000002.1"/>
</dbReference>
<sequence length="134" mass="14952">MDYDDMLDRGLEETPDIEGSSERFSVPEPDVRQEGHATVFENFQQVCRDLGRDEDHLLKFLQDELGTSAHIDESGRGRFTGEFSERRIQNALEAYSERFVLCSECGLPDTDIVNEQGAELLQCAACGARSSTSG</sequence>
<evidence type="ECO:0000313" key="7">
    <source>
        <dbReference type="Proteomes" id="UP000198856"/>
    </source>
</evidence>
<dbReference type="SUPFAM" id="SSF100966">
    <property type="entry name" value="Translation initiation factor 2 beta, aIF2beta, N-terminal domain"/>
    <property type="match status" value="1"/>
</dbReference>
<gene>
    <name evidence="6" type="ORF">SAMN05216226_10236</name>
</gene>
<organism evidence="6 7">
    <name type="scientific">Halovenus aranensis</name>
    <dbReference type="NCBI Taxonomy" id="890420"/>
    <lineage>
        <taxon>Archaea</taxon>
        <taxon>Methanobacteriati</taxon>
        <taxon>Methanobacteriota</taxon>
        <taxon>Stenosarchaea group</taxon>
        <taxon>Halobacteria</taxon>
        <taxon>Halobacteriales</taxon>
        <taxon>Haloarculaceae</taxon>
        <taxon>Halovenus</taxon>
    </lineage>
</organism>